<reference evidence="2" key="1">
    <citation type="journal article" date="2011" name="PLoS ONE">
        <title>A deep insight into the sialotranscriptome of the gulf coast tick, Amblyomma maculatum.</title>
        <authorList>
            <person name="Karim S."/>
            <person name="Singh P."/>
            <person name="Ribeiro J.M."/>
        </authorList>
    </citation>
    <scope>NUCLEOTIDE SEQUENCE</scope>
    <source>
        <tissue evidence="2">Salivary gland</tissue>
    </source>
</reference>
<protein>
    <recommendedName>
        <fullName evidence="3">Lipocalin/cytosolic fatty-acid binding domain-containing protein</fullName>
    </recommendedName>
</protein>
<feature type="signal peptide" evidence="1">
    <location>
        <begin position="1"/>
        <end position="20"/>
    </location>
</feature>
<organism evidence="2">
    <name type="scientific">Amblyomma maculatum</name>
    <name type="common">Gulf Coast tick</name>
    <dbReference type="NCBI Taxonomy" id="34609"/>
    <lineage>
        <taxon>Eukaryota</taxon>
        <taxon>Metazoa</taxon>
        <taxon>Ecdysozoa</taxon>
        <taxon>Arthropoda</taxon>
        <taxon>Chelicerata</taxon>
        <taxon>Arachnida</taxon>
        <taxon>Acari</taxon>
        <taxon>Parasitiformes</taxon>
        <taxon>Ixodida</taxon>
        <taxon>Ixodoidea</taxon>
        <taxon>Ixodidae</taxon>
        <taxon>Amblyomminae</taxon>
        <taxon>Amblyomma</taxon>
    </lineage>
</organism>
<dbReference type="AlphaFoldDB" id="G3MQ60"/>
<sequence length="165" mass="18673">MMHTVICISVVSVMLVCAMAGEKIDRGPYEQQREIPSFAEVVALFRDSIALMDIDNDSILDCLTARRIQYDPDVWSATYLWNVAASNGERLHFPVYITAADTPDKFIISTSIKCTLWVTKERKDTIPHECMEQFEKNCGNGYNLHDRDTCKDVDTTAFPDPTDNA</sequence>
<feature type="chain" id="PRO_5003447746" description="Lipocalin/cytosolic fatty-acid binding domain-containing protein" evidence="1">
    <location>
        <begin position="21"/>
        <end position="165"/>
    </location>
</feature>
<dbReference type="Gene3D" id="2.40.128.20">
    <property type="match status" value="1"/>
</dbReference>
<dbReference type="InterPro" id="IPR012674">
    <property type="entry name" value="Calycin"/>
</dbReference>
<accession>G3MQ60</accession>
<evidence type="ECO:0000313" key="2">
    <source>
        <dbReference type="EMBL" id="AEO35628.1"/>
    </source>
</evidence>
<proteinExistence type="evidence at transcript level"/>
<dbReference type="EMBL" id="JO844011">
    <property type="protein sequence ID" value="AEO35628.1"/>
    <property type="molecule type" value="mRNA"/>
</dbReference>
<keyword evidence="1" id="KW-0732">Signal</keyword>
<evidence type="ECO:0008006" key="3">
    <source>
        <dbReference type="Google" id="ProtNLM"/>
    </source>
</evidence>
<evidence type="ECO:0000256" key="1">
    <source>
        <dbReference type="SAM" id="SignalP"/>
    </source>
</evidence>
<name>G3MQ60_AMBMU</name>